<dbReference type="Proteomes" id="UP000681526">
    <property type="component" value="Unassembled WGS sequence"/>
</dbReference>
<evidence type="ECO:0000313" key="2">
    <source>
        <dbReference type="Proteomes" id="UP000681526"/>
    </source>
</evidence>
<sequence length="35" mass="3981">MFMLKWKMALVLMEVSVDMTYWGELLSGVSEGKAV</sequence>
<reference evidence="1 2" key="1">
    <citation type="submission" date="2021-04" db="EMBL/GenBank/DDBJ databases">
        <authorList>
            <person name="Rakotoarivonina H."/>
        </authorList>
    </citation>
    <scope>NUCLEOTIDE SEQUENCE [LARGE SCALE GENOMIC DNA]</scope>
    <source>
        <strain evidence="1 2">XE</strain>
    </source>
</reference>
<gene>
    <name evidence="1" type="primary">txxe 1310</name>
    <name evidence="1" type="ORF">TXXE_06195</name>
</gene>
<accession>A0ABM8V285</accession>
<proteinExistence type="predicted"/>
<comment type="caution">
    <text evidence="1">The sequence shown here is derived from an EMBL/GenBank/DDBJ whole genome shotgun (WGS) entry which is preliminary data.</text>
</comment>
<dbReference type="EMBL" id="CAJRAY010000026">
    <property type="protein sequence ID" value="CAG5082645.1"/>
    <property type="molecule type" value="Genomic_DNA"/>
</dbReference>
<keyword evidence="2" id="KW-1185">Reference proteome</keyword>
<evidence type="ECO:0000313" key="1">
    <source>
        <dbReference type="EMBL" id="CAG5082645.1"/>
    </source>
</evidence>
<organism evidence="1 2">
    <name type="scientific">Thermobacillus xylanilyticus</name>
    <dbReference type="NCBI Taxonomy" id="76633"/>
    <lineage>
        <taxon>Bacteria</taxon>
        <taxon>Bacillati</taxon>
        <taxon>Bacillota</taxon>
        <taxon>Bacilli</taxon>
        <taxon>Bacillales</taxon>
        <taxon>Paenibacillaceae</taxon>
        <taxon>Thermobacillus</taxon>
    </lineage>
</organism>
<protein>
    <submittedName>
        <fullName evidence="1">Uncharacterized protein</fullName>
    </submittedName>
</protein>
<name>A0ABM8V285_THEXY</name>